<protein>
    <submittedName>
        <fullName evidence="1">Uncharacterized protein</fullName>
    </submittedName>
</protein>
<proteinExistence type="predicted"/>
<name>X0ZJ29_9ZZZZ</name>
<accession>X0ZJ29</accession>
<reference evidence="1" key="1">
    <citation type="journal article" date="2014" name="Front. Microbiol.">
        <title>High frequency of phylogenetically diverse reductive dehalogenase-homologous genes in deep subseafloor sedimentary metagenomes.</title>
        <authorList>
            <person name="Kawai M."/>
            <person name="Futagami T."/>
            <person name="Toyoda A."/>
            <person name="Takaki Y."/>
            <person name="Nishi S."/>
            <person name="Hori S."/>
            <person name="Arai W."/>
            <person name="Tsubouchi T."/>
            <person name="Morono Y."/>
            <person name="Uchiyama I."/>
            <person name="Ito T."/>
            <person name="Fujiyama A."/>
            <person name="Inagaki F."/>
            <person name="Takami H."/>
        </authorList>
    </citation>
    <scope>NUCLEOTIDE SEQUENCE</scope>
    <source>
        <strain evidence="1">Expedition CK06-06</strain>
    </source>
</reference>
<dbReference type="AlphaFoldDB" id="X0ZJ29"/>
<dbReference type="EMBL" id="BART01008156">
    <property type="protein sequence ID" value="GAG69645.1"/>
    <property type="molecule type" value="Genomic_DNA"/>
</dbReference>
<gene>
    <name evidence="1" type="ORF">S01H4_18404</name>
</gene>
<feature type="non-terminal residue" evidence="1">
    <location>
        <position position="92"/>
    </location>
</feature>
<comment type="caution">
    <text evidence="1">The sequence shown here is derived from an EMBL/GenBank/DDBJ whole genome shotgun (WGS) entry which is preliminary data.</text>
</comment>
<sequence>MVARLKAGVKERQKRLNYALDVLHNWSADLEPLRAKITSSKTTWLVAGLVNGLDQCYKALPTPTEFTVIATDGSHIDVDRHKSTRCYLINIG</sequence>
<organism evidence="1">
    <name type="scientific">marine sediment metagenome</name>
    <dbReference type="NCBI Taxonomy" id="412755"/>
    <lineage>
        <taxon>unclassified sequences</taxon>
        <taxon>metagenomes</taxon>
        <taxon>ecological metagenomes</taxon>
    </lineage>
</organism>
<evidence type="ECO:0000313" key="1">
    <source>
        <dbReference type="EMBL" id="GAG69645.1"/>
    </source>
</evidence>